<evidence type="ECO:0000313" key="1">
    <source>
        <dbReference type="EMBL" id="EHK77384.1"/>
    </source>
</evidence>
<proteinExistence type="predicted"/>
<gene>
    <name evidence="1" type="ORF">SM0020_13877</name>
</gene>
<name>H0FZZ1_RHIML</name>
<organism evidence="1 2">
    <name type="scientific">Sinorhizobium meliloti CCNWSX0020</name>
    <dbReference type="NCBI Taxonomy" id="1107881"/>
    <lineage>
        <taxon>Bacteria</taxon>
        <taxon>Pseudomonadati</taxon>
        <taxon>Pseudomonadota</taxon>
        <taxon>Alphaproteobacteria</taxon>
        <taxon>Hyphomicrobiales</taxon>
        <taxon>Rhizobiaceae</taxon>
        <taxon>Sinorhizobium/Ensifer group</taxon>
        <taxon>Sinorhizobium</taxon>
    </lineage>
</organism>
<dbReference type="Proteomes" id="UP000004038">
    <property type="component" value="Unassembled WGS sequence"/>
</dbReference>
<sequence length="37" mass="4134">MRTMPPRPLVYLACETVATHFCQFLAEPAKALMSVLP</sequence>
<dbReference type="EMBL" id="AGVV01000023">
    <property type="protein sequence ID" value="EHK77384.1"/>
    <property type="molecule type" value="Genomic_DNA"/>
</dbReference>
<evidence type="ECO:0000313" key="2">
    <source>
        <dbReference type="Proteomes" id="UP000004038"/>
    </source>
</evidence>
<reference evidence="1 2" key="1">
    <citation type="journal article" date="2012" name="J. Bacteriol.">
        <title>Draft Genome Sequence of Sinorhizobium meliloti CCNWSX0020, a Nitrogen-Fixing Symbiont with Copper Tolerance Capability Isolated from Lead-Zinc Mine Tailings.</title>
        <authorList>
            <person name="Li Z."/>
            <person name="Ma Z."/>
            <person name="Hao X."/>
            <person name="Wei G."/>
        </authorList>
    </citation>
    <scope>NUCLEOTIDE SEQUENCE [LARGE SCALE GENOMIC DNA]</scope>
    <source>
        <strain evidence="1 2">CCNWSX0020</strain>
    </source>
</reference>
<accession>H0FZZ1</accession>
<dbReference type="AlphaFoldDB" id="H0FZZ1"/>
<protein>
    <submittedName>
        <fullName evidence="1">Uncharacterized protein</fullName>
    </submittedName>
</protein>